<comment type="caution">
    <text evidence="3">The sequence shown here is derived from an EMBL/GenBank/DDBJ whole genome shotgun (WGS) entry which is preliminary data.</text>
</comment>
<dbReference type="PANTHER" id="PTHR41287:SF1">
    <property type="entry name" value="PROTEIN YMFN"/>
    <property type="match status" value="1"/>
</dbReference>
<name>A0ABQ1Y3K8_9MICC</name>
<dbReference type="RefSeq" id="WP_188813796.1">
    <property type="nucleotide sequence ID" value="NZ_BAAAWV010000001.1"/>
</dbReference>
<dbReference type="Gene3D" id="3.40.50.300">
    <property type="entry name" value="P-loop containing nucleotide triphosphate hydrolases"/>
    <property type="match status" value="1"/>
</dbReference>
<keyword evidence="4" id="KW-1185">Reference proteome</keyword>
<feature type="compositionally biased region" description="Pro residues" evidence="1">
    <location>
        <begin position="573"/>
        <end position="582"/>
    </location>
</feature>
<protein>
    <recommendedName>
        <fullName evidence="2">Terminase large subunit-like ATPase domain-containing protein</fullName>
    </recommendedName>
</protein>
<feature type="compositionally biased region" description="Acidic residues" evidence="1">
    <location>
        <begin position="593"/>
        <end position="602"/>
    </location>
</feature>
<dbReference type="InterPro" id="IPR046461">
    <property type="entry name" value="TerL_ATPase"/>
</dbReference>
<evidence type="ECO:0000313" key="3">
    <source>
        <dbReference type="EMBL" id="GGH10363.1"/>
    </source>
</evidence>
<feature type="region of interest" description="Disordered" evidence="1">
    <location>
        <begin position="570"/>
        <end position="602"/>
    </location>
</feature>
<feature type="region of interest" description="Disordered" evidence="1">
    <location>
        <begin position="1"/>
        <end position="20"/>
    </location>
</feature>
<dbReference type="InterPro" id="IPR005021">
    <property type="entry name" value="Terminase_largesu-like"/>
</dbReference>
<accession>A0ABQ1Y3K8</accession>
<evidence type="ECO:0000256" key="1">
    <source>
        <dbReference type="SAM" id="MobiDB-lite"/>
    </source>
</evidence>
<reference evidence="4" key="1">
    <citation type="journal article" date="2019" name="Int. J. Syst. Evol. Microbiol.">
        <title>The Global Catalogue of Microorganisms (GCM) 10K type strain sequencing project: providing services to taxonomists for standard genome sequencing and annotation.</title>
        <authorList>
            <consortium name="The Broad Institute Genomics Platform"/>
            <consortium name="The Broad Institute Genome Sequencing Center for Infectious Disease"/>
            <person name="Wu L."/>
            <person name="Ma J."/>
        </authorList>
    </citation>
    <scope>NUCLEOTIDE SEQUENCE [LARGE SCALE GENOMIC DNA]</scope>
    <source>
        <strain evidence="4">CGMCC 1.1927</strain>
    </source>
</reference>
<dbReference type="PANTHER" id="PTHR41287">
    <property type="match status" value="1"/>
</dbReference>
<feature type="domain" description="Terminase large subunit-like ATPase" evidence="2">
    <location>
        <begin position="85"/>
        <end position="254"/>
    </location>
</feature>
<dbReference type="EMBL" id="BMKU01000019">
    <property type="protein sequence ID" value="GGH10363.1"/>
    <property type="molecule type" value="Genomic_DNA"/>
</dbReference>
<dbReference type="Pfam" id="PF03354">
    <property type="entry name" value="TerL_ATPase"/>
    <property type="match status" value="1"/>
</dbReference>
<gene>
    <name evidence="3" type="ORF">GCM10011577_39150</name>
</gene>
<evidence type="ECO:0000313" key="4">
    <source>
        <dbReference type="Proteomes" id="UP000596938"/>
    </source>
</evidence>
<sequence length="602" mass="65937">MSLASKIAPGHAAPASGPNAVDPGDYYRSICHVPDPPQTGKKPKIYGYAEPRICTPPLRPLTPETTLGYDVIDFAENALHLKLYPWQKVLLCRMLELLPDGSLRFRTAVVLIARQNGKSTLSQVLALWFMIVWGWPLVLGTAQDLETAEEVWQGAVDLVEEDDELSKLMQRVVKVNGKKALELKSKPHHEKTSHRYKVKAANRRAGRGFTGNLIMLDELREHQNWEAWGAITKTTMAQAEALILALSNAGDMASIVLKYLRKMAHEAIGDPDGICEEIGAAGPTALDVADLTEDEDFDEDDLEDFEQDEETLFLAEWSAAPGCDKRDRQGWAQANPSLNWNPGFTERTIASACKTDPEWVFRTEVLCQWSEGTLSGPFPPGSWDKGKNAMVTLDDGSQGIAPEDRIVPGSEVWAGVDQSHDRSMTYVAFGGYRADGLPQIEIATARHGSDWVKGYLMDDKRRGRIKGLAGQSKGAPISPLLVSLAEDEEFTIPVVEWSGSDLTAGWADVFDSVRDEKVRHNPQPVLDTAAATAVLKIFSGGAAIPDHRASPAEVAPLMAFIAAKWLMGRKQVEPPPPPPPPEAVRSDDIASYADDDVAQMGF</sequence>
<dbReference type="Proteomes" id="UP000596938">
    <property type="component" value="Unassembled WGS sequence"/>
</dbReference>
<proteinExistence type="predicted"/>
<evidence type="ECO:0000259" key="2">
    <source>
        <dbReference type="Pfam" id="PF03354"/>
    </source>
</evidence>
<organism evidence="3 4">
    <name type="scientific">Pseudarthrobacter polychromogenes</name>
    <dbReference type="NCBI Taxonomy" id="1676"/>
    <lineage>
        <taxon>Bacteria</taxon>
        <taxon>Bacillati</taxon>
        <taxon>Actinomycetota</taxon>
        <taxon>Actinomycetes</taxon>
        <taxon>Micrococcales</taxon>
        <taxon>Micrococcaceae</taxon>
        <taxon>Pseudarthrobacter</taxon>
    </lineage>
</organism>
<dbReference type="InterPro" id="IPR027417">
    <property type="entry name" value="P-loop_NTPase"/>
</dbReference>